<sequence length="79" mass="9244">MKTWLTRLPHLTQASGSVCTSLHVSKFLKLAPHPLDEKEAMNASIEVLDDLKILIQMEEFRLFHIHIHIHRSTFMFLLH</sequence>
<dbReference type="EMBL" id="JAGFBR010000259">
    <property type="protein sequence ID" value="KAH0446093.1"/>
    <property type="molecule type" value="Genomic_DNA"/>
</dbReference>
<evidence type="ECO:0000313" key="7">
    <source>
        <dbReference type="EMBL" id="KAH0446940.1"/>
    </source>
</evidence>
<dbReference type="EMBL" id="JAGFBR010000369">
    <property type="protein sequence ID" value="KAH0445412.1"/>
    <property type="molecule type" value="Genomic_DNA"/>
</dbReference>
<dbReference type="Proteomes" id="UP000775213">
    <property type="component" value="Unassembled WGS sequence"/>
</dbReference>
<evidence type="ECO:0000313" key="10">
    <source>
        <dbReference type="Proteomes" id="UP000775213"/>
    </source>
</evidence>
<dbReference type="EMBL" id="JAGFBR010000099">
    <property type="protein sequence ID" value="KAH0447307.1"/>
    <property type="molecule type" value="Genomic_DNA"/>
</dbReference>
<name>A0AAV7FPT0_DENCH</name>
<dbReference type="EMBL" id="JAGFBR010000138">
    <property type="protein sequence ID" value="KAH0446932.1"/>
    <property type="molecule type" value="Genomic_DNA"/>
</dbReference>
<dbReference type="EMBL" id="JAGFBR010000171">
    <property type="protein sequence ID" value="KAH0446654.1"/>
    <property type="molecule type" value="Genomic_DNA"/>
</dbReference>
<proteinExistence type="predicted"/>
<dbReference type="EMBL" id="JAGFBR010000137">
    <property type="protein sequence ID" value="KAH0446940.1"/>
    <property type="molecule type" value="Genomic_DNA"/>
</dbReference>
<keyword evidence="10" id="KW-1185">Reference proteome</keyword>
<organism evidence="3 10">
    <name type="scientific">Dendrobium chrysotoxum</name>
    <name type="common">Orchid</name>
    <dbReference type="NCBI Taxonomy" id="161865"/>
    <lineage>
        <taxon>Eukaryota</taxon>
        <taxon>Viridiplantae</taxon>
        <taxon>Streptophyta</taxon>
        <taxon>Embryophyta</taxon>
        <taxon>Tracheophyta</taxon>
        <taxon>Spermatophyta</taxon>
        <taxon>Magnoliopsida</taxon>
        <taxon>Liliopsida</taxon>
        <taxon>Asparagales</taxon>
        <taxon>Orchidaceae</taxon>
        <taxon>Epidendroideae</taxon>
        <taxon>Malaxideae</taxon>
        <taxon>Dendrobiinae</taxon>
        <taxon>Dendrobium</taxon>
    </lineage>
</organism>
<accession>A0AAV7FPT0</accession>
<evidence type="ECO:0000313" key="4">
    <source>
        <dbReference type="EMBL" id="KAH0446093.1"/>
    </source>
</evidence>
<evidence type="ECO:0000313" key="5">
    <source>
        <dbReference type="EMBL" id="KAH0446654.1"/>
    </source>
</evidence>
<dbReference type="EMBL" id="JAGFBR010000652">
    <property type="protein sequence ID" value="KAH0439603.1"/>
    <property type="molecule type" value="Genomic_DNA"/>
</dbReference>
<reference evidence="3" key="2">
    <citation type="submission" date="2021-03" db="EMBL/GenBank/DDBJ databases">
        <authorList>
            <person name="Zhang Y."/>
            <person name="Zhang G.-Q."/>
            <person name="Huang T."/>
            <person name="Niu S.-C."/>
            <person name="Liu Z.-J."/>
        </authorList>
    </citation>
    <scope>NUCLEOTIDE SEQUENCE</scope>
    <source>
        <strain evidence="3">Lindl</strain>
        <tissue evidence="3">Fresh leaves</tissue>
    </source>
</reference>
<evidence type="ECO:0000313" key="1">
    <source>
        <dbReference type="EMBL" id="KAH0439603.1"/>
    </source>
</evidence>
<reference evidence="3 10" key="1">
    <citation type="journal article" date="2021" name="Hortic Res">
        <title>Chromosome-scale assembly of the Dendrobium chrysotoxum genome enhances the understanding of orchid evolution.</title>
        <authorList>
            <person name="Zhang Y."/>
            <person name="Zhang G.Q."/>
            <person name="Zhang D."/>
            <person name="Liu X.D."/>
            <person name="Xu X.Y."/>
            <person name="Sun W.H."/>
            <person name="Yu X."/>
            <person name="Zhu X."/>
            <person name="Wang Z.W."/>
            <person name="Zhao X."/>
            <person name="Zhong W.Y."/>
            <person name="Chen H."/>
            <person name="Yin W.L."/>
            <person name="Huang T."/>
            <person name="Niu S.C."/>
            <person name="Liu Z.J."/>
        </authorList>
    </citation>
    <scope>NUCLEOTIDE SEQUENCE [LARGE SCALE GENOMIC DNA]</scope>
    <source>
        <strain evidence="3">Lindl</strain>
    </source>
</reference>
<evidence type="ECO:0000313" key="6">
    <source>
        <dbReference type="EMBL" id="KAH0446932.1"/>
    </source>
</evidence>
<protein>
    <submittedName>
        <fullName evidence="3">Uncharacterized protein</fullName>
    </submittedName>
</protein>
<gene>
    <name evidence="9" type="ORF">IEQ34_023863</name>
    <name evidence="8" type="ORF">IEQ34_023881</name>
    <name evidence="7" type="ORF">IEQ34_024228</name>
    <name evidence="6" type="ORF">IEQ34_024243</name>
    <name evidence="5" type="ORF">IEQ34_024519</name>
    <name evidence="4" type="ORF">IEQ34_025074</name>
    <name evidence="3" type="ORF">IEQ34_025461</name>
    <name evidence="2" type="ORF">IEQ34_025497</name>
    <name evidence="1" type="ORF">IEQ34_025886</name>
</gene>
<dbReference type="EMBL" id="JAGFBR010000101">
    <property type="protein sequence ID" value="KAH0447277.1"/>
    <property type="molecule type" value="Genomic_DNA"/>
</dbReference>
<evidence type="ECO:0000313" key="8">
    <source>
        <dbReference type="EMBL" id="KAH0447277.1"/>
    </source>
</evidence>
<evidence type="ECO:0000313" key="3">
    <source>
        <dbReference type="EMBL" id="KAH0445454.1"/>
    </source>
</evidence>
<comment type="caution">
    <text evidence="3">The sequence shown here is derived from an EMBL/GenBank/DDBJ whole genome shotgun (WGS) entry which is preliminary data.</text>
</comment>
<evidence type="ECO:0000313" key="2">
    <source>
        <dbReference type="EMBL" id="KAH0445412.1"/>
    </source>
</evidence>
<evidence type="ECO:0000313" key="9">
    <source>
        <dbReference type="EMBL" id="KAH0447307.1"/>
    </source>
</evidence>
<dbReference type="AlphaFoldDB" id="A0AAV7FPT0"/>
<dbReference type="EMBL" id="JAGFBR010000365">
    <property type="protein sequence ID" value="KAH0445454.1"/>
    <property type="molecule type" value="Genomic_DNA"/>
</dbReference>